<evidence type="ECO:0000259" key="11">
    <source>
        <dbReference type="PROSITE" id="PS50994"/>
    </source>
</evidence>
<dbReference type="GO" id="GO:0016787">
    <property type="term" value="F:hydrolase activity"/>
    <property type="evidence" value="ECO:0007669"/>
    <property type="project" value="UniProtKB-KW"/>
</dbReference>
<feature type="compositionally biased region" description="Polar residues" evidence="10">
    <location>
        <begin position="297"/>
        <end position="326"/>
    </location>
</feature>
<reference evidence="12 13" key="1">
    <citation type="submission" date="2015-04" db="EMBL/GenBank/DDBJ databases">
        <title>Lasius niger genome sequencing.</title>
        <authorList>
            <person name="Konorov E.A."/>
            <person name="Nikitin M.A."/>
            <person name="Kirill M.V."/>
            <person name="Chang P."/>
        </authorList>
    </citation>
    <scope>NUCLEOTIDE SEQUENCE [LARGE SCALE GENOMIC DNA]</scope>
    <source>
        <tissue evidence="12">Whole</tissue>
    </source>
</reference>
<sequence length="400" mass="45613">MRTELEGGARYFITFIEDYTRWCKVYFMRSKSEVTQKFTEFMNFAEKQTGRKIKAIHSDNGKEYCNSALDALFKERGIRRRLTVPHTPEQNGIAERKNRTLVEAARCMIIQSGLPPSFWAEAISTANYIKNRCITKSLNSETSFEKWTGRRPNIAHMRTFGCNAFILDKFPNKGKFDARGLEGIFVGYSDTAKAYRVWSPKDQKIHASRDVKFFDEFNTKKSFEDIVTPDTMNGRLKITDSLEAIEESHNTHIGSNKSNPIDAQPNDHQIAEEAVEENDEPDAIEPPKRGSGRPRGATTQKYSTSNKQYYLRSSNKQPVSTSTAIELSSDDDVEPQESMYAFLASEIPLSRAITGPDAIEWKDAIYDKMKSLVANDTWELVDRPKECNAVGCRVVLRNKY</sequence>
<evidence type="ECO:0000256" key="10">
    <source>
        <dbReference type="SAM" id="MobiDB-lite"/>
    </source>
</evidence>
<keyword evidence="1" id="KW-0540">Nuclease</keyword>
<evidence type="ECO:0000256" key="7">
    <source>
        <dbReference type="ARBA" id="ARBA00022918"/>
    </source>
</evidence>
<dbReference type="PROSITE" id="PS50994">
    <property type="entry name" value="INTEGRASE"/>
    <property type="match status" value="1"/>
</dbReference>
<dbReference type="STRING" id="67767.A0A0J7KCI7"/>
<keyword evidence="3" id="KW-0255">Endonuclease</keyword>
<dbReference type="OrthoDB" id="7555369at2759"/>
<evidence type="ECO:0000256" key="4">
    <source>
        <dbReference type="ARBA" id="ARBA00022801"/>
    </source>
</evidence>
<evidence type="ECO:0000256" key="9">
    <source>
        <dbReference type="ARBA" id="ARBA00023172"/>
    </source>
</evidence>
<keyword evidence="8" id="KW-0808">Transferase</keyword>
<dbReference type="PANTHER" id="PTHR42648:SF11">
    <property type="entry name" value="TRANSPOSON TY4-P GAG-POL POLYPROTEIN"/>
    <property type="match status" value="1"/>
</dbReference>
<dbReference type="InterPro" id="IPR057670">
    <property type="entry name" value="SH3_retrovirus"/>
</dbReference>
<keyword evidence="6" id="KW-0229">DNA integration</keyword>
<evidence type="ECO:0000256" key="1">
    <source>
        <dbReference type="ARBA" id="ARBA00022722"/>
    </source>
</evidence>
<protein>
    <submittedName>
        <fullName evidence="12">Retrovirus-related pol polyprotein from transposon tnt 1-94</fullName>
    </submittedName>
</protein>
<evidence type="ECO:0000256" key="5">
    <source>
        <dbReference type="ARBA" id="ARBA00022842"/>
    </source>
</evidence>
<evidence type="ECO:0000256" key="2">
    <source>
        <dbReference type="ARBA" id="ARBA00022723"/>
    </source>
</evidence>
<dbReference type="InterPro" id="IPR039537">
    <property type="entry name" value="Retrotran_Ty1/copia-like"/>
</dbReference>
<dbReference type="InterPro" id="IPR036397">
    <property type="entry name" value="RNaseH_sf"/>
</dbReference>
<dbReference type="AlphaFoldDB" id="A0A0J7KCI7"/>
<evidence type="ECO:0000256" key="3">
    <source>
        <dbReference type="ARBA" id="ARBA00022759"/>
    </source>
</evidence>
<dbReference type="PaxDb" id="67767-A0A0J7KCI7"/>
<keyword evidence="13" id="KW-1185">Reference proteome</keyword>
<evidence type="ECO:0000256" key="8">
    <source>
        <dbReference type="ARBA" id="ARBA00022932"/>
    </source>
</evidence>
<comment type="caution">
    <text evidence="12">The sequence shown here is derived from an EMBL/GenBank/DDBJ whole genome shotgun (WGS) entry which is preliminary data.</text>
</comment>
<dbReference type="GO" id="GO:0006310">
    <property type="term" value="P:DNA recombination"/>
    <property type="evidence" value="ECO:0007669"/>
    <property type="project" value="UniProtKB-KW"/>
</dbReference>
<proteinExistence type="predicted"/>
<gene>
    <name evidence="12" type="ORF">RF55_12477</name>
</gene>
<keyword evidence="7" id="KW-0695">RNA-directed DNA polymerase</keyword>
<dbReference type="GO" id="GO:0046872">
    <property type="term" value="F:metal ion binding"/>
    <property type="evidence" value="ECO:0007669"/>
    <property type="project" value="UniProtKB-KW"/>
</dbReference>
<evidence type="ECO:0000313" key="12">
    <source>
        <dbReference type="EMBL" id="KMQ88093.1"/>
    </source>
</evidence>
<name>A0A0J7KCI7_LASNI</name>
<dbReference type="Pfam" id="PF00665">
    <property type="entry name" value="rve"/>
    <property type="match status" value="1"/>
</dbReference>
<keyword evidence="9" id="KW-0233">DNA recombination</keyword>
<dbReference type="GO" id="GO:0003676">
    <property type="term" value="F:nucleic acid binding"/>
    <property type="evidence" value="ECO:0007669"/>
    <property type="project" value="InterPro"/>
</dbReference>
<keyword evidence="4" id="KW-0378">Hydrolase</keyword>
<dbReference type="SUPFAM" id="SSF53098">
    <property type="entry name" value="Ribonuclease H-like"/>
    <property type="match status" value="1"/>
</dbReference>
<dbReference type="PANTHER" id="PTHR42648">
    <property type="entry name" value="TRANSPOSASE, PUTATIVE-RELATED"/>
    <property type="match status" value="1"/>
</dbReference>
<dbReference type="Gene3D" id="3.30.420.10">
    <property type="entry name" value="Ribonuclease H-like superfamily/Ribonuclease H"/>
    <property type="match status" value="1"/>
</dbReference>
<accession>A0A0J7KCI7</accession>
<evidence type="ECO:0000256" key="6">
    <source>
        <dbReference type="ARBA" id="ARBA00022908"/>
    </source>
</evidence>
<dbReference type="Pfam" id="PF25597">
    <property type="entry name" value="SH3_retrovirus"/>
    <property type="match status" value="1"/>
</dbReference>
<organism evidence="12 13">
    <name type="scientific">Lasius niger</name>
    <name type="common">Black garden ant</name>
    <dbReference type="NCBI Taxonomy" id="67767"/>
    <lineage>
        <taxon>Eukaryota</taxon>
        <taxon>Metazoa</taxon>
        <taxon>Ecdysozoa</taxon>
        <taxon>Arthropoda</taxon>
        <taxon>Hexapoda</taxon>
        <taxon>Insecta</taxon>
        <taxon>Pterygota</taxon>
        <taxon>Neoptera</taxon>
        <taxon>Endopterygota</taxon>
        <taxon>Hymenoptera</taxon>
        <taxon>Apocrita</taxon>
        <taxon>Aculeata</taxon>
        <taxon>Formicoidea</taxon>
        <taxon>Formicidae</taxon>
        <taxon>Formicinae</taxon>
        <taxon>Lasius</taxon>
        <taxon>Lasius</taxon>
    </lineage>
</organism>
<evidence type="ECO:0000313" key="13">
    <source>
        <dbReference type="Proteomes" id="UP000036403"/>
    </source>
</evidence>
<dbReference type="GO" id="GO:0003887">
    <property type="term" value="F:DNA-directed DNA polymerase activity"/>
    <property type="evidence" value="ECO:0007669"/>
    <property type="project" value="UniProtKB-KW"/>
</dbReference>
<dbReference type="GO" id="GO:0003964">
    <property type="term" value="F:RNA-directed DNA polymerase activity"/>
    <property type="evidence" value="ECO:0007669"/>
    <property type="project" value="UniProtKB-KW"/>
</dbReference>
<dbReference type="InterPro" id="IPR012337">
    <property type="entry name" value="RNaseH-like_sf"/>
</dbReference>
<dbReference type="GO" id="GO:0004519">
    <property type="term" value="F:endonuclease activity"/>
    <property type="evidence" value="ECO:0007669"/>
    <property type="project" value="UniProtKB-KW"/>
</dbReference>
<keyword evidence="8" id="KW-0239">DNA-directed DNA polymerase</keyword>
<feature type="domain" description="Integrase catalytic" evidence="11">
    <location>
        <begin position="1"/>
        <end position="151"/>
    </location>
</feature>
<dbReference type="EMBL" id="LBMM01009495">
    <property type="protein sequence ID" value="KMQ88093.1"/>
    <property type="molecule type" value="Genomic_DNA"/>
</dbReference>
<dbReference type="Proteomes" id="UP000036403">
    <property type="component" value="Unassembled WGS sequence"/>
</dbReference>
<keyword evidence="8" id="KW-0548">Nucleotidyltransferase</keyword>
<keyword evidence="2" id="KW-0479">Metal-binding</keyword>
<dbReference type="GO" id="GO:0015074">
    <property type="term" value="P:DNA integration"/>
    <property type="evidence" value="ECO:0007669"/>
    <property type="project" value="UniProtKB-KW"/>
</dbReference>
<keyword evidence="5" id="KW-0460">Magnesium</keyword>
<feature type="region of interest" description="Disordered" evidence="10">
    <location>
        <begin position="273"/>
        <end position="332"/>
    </location>
</feature>
<feature type="compositionally biased region" description="Acidic residues" evidence="10">
    <location>
        <begin position="273"/>
        <end position="283"/>
    </location>
</feature>
<dbReference type="InterPro" id="IPR001584">
    <property type="entry name" value="Integrase_cat-core"/>
</dbReference>